<comment type="pathway">
    <text evidence="3 14">Amino-acid biosynthesis; L-histidine biosynthesis; L-histidine from 5-phospho-alpha-D-ribose 1-diphosphate: step 3/9.</text>
</comment>
<dbReference type="GO" id="GO:0008270">
    <property type="term" value="F:zinc ion binding"/>
    <property type="evidence" value="ECO:0007669"/>
    <property type="project" value="UniProtKB-UniRule"/>
</dbReference>
<evidence type="ECO:0000256" key="6">
    <source>
        <dbReference type="ARBA" id="ARBA00008299"/>
    </source>
</evidence>
<organism evidence="16 17">
    <name type="scientific">Propionibacterium australiense</name>
    <dbReference type="NCBI Taxonomy" id="119981"/>
    <lineage>
        <taxon>Bacteria</taxon>
        <taxon>Bacillati</taxon>
        <taxon>Actinomycetota</taxon>
        <taxon>Actinomycetes</taxon>
        <taxon>Propionibacteriales</taxon>
        <taxon>Propionibacteriaceae</taxon>
        <taxon>Propionibacterium</taxon>
    </lineage>
</organism>
<dbReference type="GO" id="GO:0000287">
    <property type="term" value="F:magnesium ion binding"/>
    <property type="evidence" value="ECO:0007669"/>
    <property type="project" value="UniProtKB-UniRule"/>
</dbReference>
<dbReference type="UniPathway" id="UPA00031">
    <property type="reaction ID" value="UER00008"/>
</dbReference>
<comment type="subcellular location">
    <subcellularLocation>
        <location evidence="14">Cytoplasm</location>
    </subcellularLocation>
</comment>
<keyword evidence="12 14" id="KW-0460">Magnesium</keyword>
<keyword evidence="8 14" id="KW-0028">Amino-acid biosynthesis</keyword>
<dbReference type="AlphaFoldDB" id="A0A383S2D5"/>
<evidence type="ECO:0000256" key="2">
    <source>
        <dbReference type="ARBA" id="ARBA00001460"/>
    </source>
</evidence>
<comment type="cofactor">
    <cofactor evidence="14">
        <name>Zn(2+)</name>
        <dbReference type="ChEBI" id="CHEBI:29105"/>
    </cofactor>
    <text evidence="14">Binds 1 zinc ion per subunit.</text>
</comment>
<dbReference type="GO" id="GO:0004635">
    <property type="term" value="F:phosphoribosyl-AMP cyclohydrolase activity"/>
    <property type="evidence" value="ECO:0007669"/>
    <property type="project" value="UniProtKB-UniRule"/>
</dbReference>
<evidence type="ECO:0000256" key="14">
    <source>
        <dbReference type="HAMAP-Rule" id="MF_01021"/>
    </source>
</evidence>
<evidence type="ECO:0000256" key="9">
    <source>
        <dbReference type="ARBA" id="ARBA00022723"/>
    </source>
</evidence>
<dbReference type="Pfam" id="PF01502">
    <property type="entry name" value="PRA-CH"/>
    <property type="match status" value="1"/>
</dbReference>
<comment type="similarity">
    <text evidence="5">In the C-terminal section; belongs to the PRA-PH family.</text>
</comment>
<reference evidence="17" key="1">
    <citation type="submission" date="2018-08" db="EMBL/GenBank/DDBJ databases">
        <authorList>
            <person name="Hornung B."/>
        </authorList>
    </citation>
    <scope>NUCLEOTIDE SEQUENCE [LARGE SCALE GENOMIC DNA]</scope>
</reference>
<evidence type="ECO:0000256" key="1">
    <source>
        <dbReference type="ARBA" id="ARBA00000024"/>
    </source>
</evidence>
<dbReference type="EC" id="3.5.4.19" evidence="14"/>
<feature type="binding site" evidence="14">
    <location>
        <position position="106"/>
    </location>
    <ligand>
        <name>Mg(2+)</name>
        <dbReference type="ChEBI" id="CHEBI:18420"/>
    </ligand>
</feature>
<evidence type="ECO:0000256" key="7">
    <source>
        <dbReference type="ARBA" id="ARBA00022490"/>
    </source>
</evidence>
<name>A0A383S2D5_9ACTN</name>
<comment type="subunit">
    <text evidence="14">Homodimer.</text>
</comment>
<feature type="binding site" evidence="14">
    <location>
        <position position="126"/>
    </location>
    <ligand>
        <name>Zn(2+)</name>
        <dbReference type="ChEBI" id="CHEBI:29105"/>
        <note>ligand shared between dimeric partners</note>
    </ligand>
</feature>
<evidence type="ECO:0000256" key="4">
    <source>
        <dbReference type="ARBA" id="ARBA00005204"/>
    </source>
</evidence>
<dbReference type="GO" id="GO:0005737">
    <property type="term" value="C:cytoplasm"/>
    <property type="evidence" value="ECO:0007669"/>
    <property type="project" value="UniProtKB-SubCell"/>
</dbReference>
<accession>A0A383S2D5</accession>
<feature type="binding site" evidence="14">
    <location>
        <position position="102"/>
    </location>
    <ligand>
        <name>Mg(2+)</name>
        <dbReference type="ChEBI" id="CHEBI:18420"/>
    </ligand>
</feature>
<feature type="binding site" evidence="14">
    <location>
        <position position="103"/>
    </location>
    <ligand>
        <name>Zn(2+)</name>
        <dbReference type="ChEBI" id="CHEBI:29105"/>
        <note>ligand shared between dimeric partners</note>
    </ligand>
</feature>
<dbReference type="InterPro" id="IPR026660">
    <property type="entry name" value="PRA-CH"/>
</dbReference>
<dbReference type="Gene3D" id="3.10.20.810">
    <property type="entry name" value="Phosphoribosyl-AMP cyclohydrolase"/>
    <property type="match status" value="1"/>
</dbReference>
<dbReference type="PANTHER" id="PTHR42945">
    <property type="entry name" value="HISTIDINE BIOSYNTHESIS BIFUNCTIONAL PROTEIN"/>
    <property type="match status" value="1"/>
</dbReference>
<dbReference type="PANTHER" id="PTHR42945:SF11">
    <property type="entry name" value="PHOSPHORIBOSYL-AMP CYCLOHYDROLASE"/>
    <property type="match status" value="1"/>
</dbReference>
<comment type="catalytic activity">
    <reaction evidence="1 14">
        <text>1-(5-phospho-beta-D-ribosyl)-5'-AMP + H2O = 1-(5-phospho-beta-D-ribosyl)-5-[(5-phospho-beta-D-ribosylamino)methylideneamino]imidazole-4-carboxamide</text>
        <dbReference type="Rhea" id="RHEA:20049"/>
        <dbReference type="ChEBI" id="CHEBI:15377"/>
        <dbReference type="ChEBI" id="CHEBI:58435"/>
        <dbReference type="ChEBI" id="CHEBI:59457"/>
        <dbReference type="EC" id="3.5.4.19"/>
    </reaction>
</comment>
<keyword evidence="13 14" id="KW-0368">Histidine biosynthesis</keyword>
<dbReference type="GO" id="GO:0000105">
    <property type="term" value="P:L-histidine biosynthetic process"/>
    <property type="evidence" value="ECO:0007669"/>
    <property type="project" value="UniProtKB-UniRule"/>
</dbReference>
<keyword evidence="11 14" id="KW-0862">Zinc</keyword>
<dbReference type="GO" id="GO:0004636">
    <property type="term" value="F:phosphoribosyl-ATP diphosphatase activity"/>
    <property type="evidence" value="ECO:0007669"/>
    <property type="project" value="UniProtKB-EC"/>
</dbReference>
<dbReference type="FunFam" id="3.10.20.810:FF:000001">
    <property type="entry name" value="Histidine biosynthesis bifunctional protein HisIE"/>
    <property type="match status" value="1"/>
</dbReference>
<feature type="binding site" evidence="14">
    <location>
        <position position="119"/>
    </location>
    <ligand>
        <name>Zn(2+)</name>
        <dbReference type="ChEBI" id="CHEBI:29105"/>
        <note>ligand shared between dimeric partners</note>
    </ligand>
</feature>
<dbReference type="HAMAP" id="MF_01021">
    <property type="entry name" value="HisI"/>
    <property type="match status" value="1"/>
</dbReference>
<keyword evidence="7 14" id="KW-0963">Cytoplasm</keyword>
<proteinExistence type="inferred from homology"/>
<dbReference type="InterPro" id="IPR038019">
    <property type="entry name" value="PRib_AMP_CycHydrolase_sf"/>
</dbReference>
<evidence type="ECO:0000256" key="8">
    <source>
        <dbReference type="ARBA" id="ARBA00022605"/>
    </source>
</evidence>
<evidence type="ECO:0000256" key="3">
    <source>
        <dbReference type="ARBA" id="ARBA00005169"/>
    </source>
</evidence>
<evidence type="ECO:0000259" key="15">
    <source>
        <dbReference type="Pfam" id="PF01502"/>
    </source>
</evidence>
<evidence type="ECO:0000256" key="10">
    <source>
        <dbReference type="ARBA" id="ARBA00022801"/>
    </source>
</evidence>
<evidence type="ECO:0000313" key="17">
    <source>
        <dbReference type="Proteomes" id="UP000263928"/>
    </source>
</evidence>
<dbReference type="NCBIfam" id="NF000768">
    <property type="entry name" value="PRK00051.1"/>
    <property type="match status" value="1"/>
</dbReference>
<dbReference type="InterPro" id="IPR002496">
    <property type="entry name" value="PRib_AMP_CycHydrolase_dom"/>
</dbReference>
<keyword evidence="17" id="KW-1185">Reference proteome</keyword>
<keyword evidence="9 14" id="KW-0479">Metal-binding</keyword>
<feature type="binding site" evidence="14">
    <location>
        <position position="104"/>
    </location>
    <ligand>
        <name>Mg(2+)</name>
        <dbReference type="ChEBI" id="CHEBI:18420"/>
    </ligand>
</feature>
<protein>
    <recommendedName>
        <fullName evidence="14">Phosphoribosyl-AMP cyclohydrolase</fullName>
        <shortName evidence="14">PRA-CH</shortName>
        <ecNumber evidence="14">3.5.4.19</ecNumber>
    </recommendedName>
</protein>
<feature type="domain" description="Phosphoribosyl-AMP cyclohydrolase" evidence="15">
    <location>
        <begin position="55"/>
        <end position="127"/>
    </location>
</feature>
<comment type="cofactor">
    <cofactor evidence="14">
        <name>Mg(2+)</name>
        <dbReference type="ChEBI" id="CHEBI:18420"/>
    </cofactor>
    <text evidence="14">Binds 1 Mg(2+) ion per subunit.</text>
</comment>
<evidence type="ECO:0000256" key="11">
    <source>
        <dbReference type="ARBA" id="ARBA00022833"/>
    </source>
</evidence>
<evidence type="ECO:0000256" key="13">
    <source>
        <dbReference type="ARBA" id="ARBA00023102"/>
    </source>
</evidence>
<comment type="catalytic activity">
    <reaction evidence="2">
        <text>1-(5-phospho-beta-D-ribosyl)-ATP + H2O = 1-(5-phospho-beta-D-ribosyl)-5'-AMP + diphosphate + H(+)</text>
        <dbReference type="Rhea" id="RHEA:22828"/>
        <dbReference type="ChEBI" id="CHEBI:15377"/>
        <dbReference type="ChEBI" id="CHEBI:15378"/>
        <dbReference type="ChEBI" id="CHEBI:33019"/>
        <dbReference type="ChEBI" id="CHEBI:59457"/>
        <dbReference type="ChEBI" id="CHEBI:73183"/>
        <dbReference type="EC" id="3.6.1.31"/>
    </reaction>
</comment>
<evidence type="ECO:0000256" key="12">
    <source>
        <dbReference type="ARBA" id="ARBA00022842"/>
    </source>
</evidence>
<comment type="pathway">
    <text evidence="4">Amino-acid biosynthesis; L-histidine biosynthesis; L-histidine from 5-phospho-alpha-D-ribose 1-diphosphate: step 2/9.</text>
</comment>
<sequence>MLRWIGGDNGVMPSDAFDSPDVPELPAEIASRVRYDEAGLIPAIAQDATSGRVLMMAWMNATSLAMTLVTRRATYWSRSRSELWVKGATSGHTQYVRGAWLDCDGDTILLSVDQAGGACHTGERSCFDTGGPLPLAGDEPEEVRS</sequence>
<dbReference type="SUPFAM" id="SSF141734">
    <property type="entry name" value="HisI-like"/>
    <property type="match status" value="1"/>
</dbReference>
<evidence type="ECO:0000256" key="5">
    <source>
        <dbReference type="ARBA" id="ARBA00007731"/>
    </source>
</evidence>
<comment type="function">
    <text evidence="14">Catalyzes the hydrolysis of the adenine ring of phosphoribosyl-AMP.</text>
</comment>
<dbReference type="EMBL" id="UNQJ01000001">
    <property type="protein sequence ID" value="SYZ32188.1"/>
    <property type="molecule type" value="Genomic_DNA"/>
</dbReference>
<evidence type="ECO:0000313" key="16">
    <source>
        <dbReference type="EMBL" id="SYZ32188.1"/>
    </source>
</evidence>
<comment type="similarity">
    <text evidence="6">In the N-terminal section; belongs to the PRA-CH family.</text>
</comment>
<dbReference type="Proteomes" id="UP000263928">
    <property type="component" value="Unassembled WGS sequence"/>
</dbReference>
<comment type="similarity">
    <text evidence="14">Belongs to the PRA-CH family.</text>
</comment>
<keyword evidence="10 14" id="KW-0378">Hydrolase</keyword>
<gene>
    <name evidence="14" type="primary">hisI</name>
    <name evidence="16" type="ORF">PROPAUS_0063</name>
</gene>